<dbReference type="Proteomes" id="UP001381693">
    <property type="component" value="Unassembled WGS sequence"/>
</dbReference>
<accession>A0AAN8WE12</accession>
<feature type="chain" id="PRO_5042987214" description="Secreted protein" evidence="1">
    <location>
        <begin position="40"/>
        <end position="108"/>
    </location>
</feature>
<evidence type="ECO:0000256" key="1">
    <source>
        <dbReference type="SAM" id="SignalP"/>
    </source>
</evidence>
<organism evidence="2 3">
    <name type="scientific">Halocaridina rubra</name>
    <name type="common">Hawaiian red shrimp</name>
    <dbReference type="NCBI Taxonomy" id="373956"/>
    <lineage>
        <taxon>Eukaryota</taxon>
        <taxon>Metazoa</taxon>
        <taxon>Ecdysozoa</taxon>
        <taxon>Arthropoda</taxon>
        <taxon>Crustacea</taxon>
        <taxon>Multicrustacea</taxon>
        <taxon>Malacostraca</taxon>
        <taxon>Eumalacostraca</taxon>
        <taxon>Eucarida</taxon>
        <taxon>Decapoda</taxon>
        <taxon>Pleocyemata</taxon>
        <taxon>Caridea</taxon>
        <taxon>Atyoidea</taxon>
        <taxon>Atyidae</taxon>
        <taxon>Halocaridina</taxon>
    </lineage>
</organism>
<dbReference type="AlphaFoldDB" id="A0AAN8WE12"/>
<gene>
    <name evidence="2" type="ORF">SK128_004201</name>
</gene>
<dbReference type="EMBL" id="JAXCGZ010021096">
    <property type="protein sequence ID" value="KAK7060065.1"/>
    <property type="molecule type" value="Genomic_DNA"/>
</dbReference>
<protein>
    <recommendedName>
        <fullName evidence="4">Secreted protein</fullName>
    </recommendedName>
</protein>
<keyword evidence="3" id="KW-1185">Reference proteome</keyword>
<proteinExistence type="predicted"/>
<comment type="caution">
    <text evidence="2">The sequence shown here is derived from an EMBL/GenBank/DDBJ whole genome shotgun (WGS) entry which is preliminary data.</text>
</comment>
<name>A0AAN8WE12_HALRR</name>
<feature type="non-terminal residue" evidence="2">
    <location>
        <position position="108"/>
    </location>
</feature>
<feature type="signal peptide" evidence="1">
    <location>
        <begin position="1"/>
        <end position="39"/>
    </location>
</feature>
<evidence type="ECO:0000313" key="3">
    <source>
        <dbReference type="Proteomes" id="UP001381693"/>
    </source>
</evidence>
<keyword evidence="1" id="KW-0732">Signal</keyword>
<reference evidence="2 3" key="1">
    <citation type="submission" date="2023-11" db="EMBL/GenBank/DDBJ databases">
        <title>Halocaridina rubra genome assembly.</title>
        <authorList>
            <person name="Smith C."/>
        </authorList>
    </citation>
    <scope>NUCLEOTIDE SEQUENCE [LARGE SCALE GENOMIC DNA]</scope>
    <source>
        <strain evidence="2">EP-1</strain>
        <tissue evidence="2">Whole</tissue>
    </source>
</reference>
<evidence type="ECO:0008006" key="4">
    <source>
        <dbReference type="Google" id="ProtNLM"/>
    </source>
</evidence>
<sequence>MVFNQICLLSSPVGSETSGVIVILWKLFLVLSLTGRGGATNNGSNSTPCIPCNTSVEVAEEDLPSVGFICPLGFPSALPPLPFTCLIFFPKPHNLTLHLQEFYVRNAS</sequence>
<evidence type="ECO:0000313" key="2">
    <source>
        <dbReference type="EMBL" id="KAK7060065.1"/>
    </source>
</evidence>